<keyword evidence="1" id="KW-0507">mRNA processing</keyword>
<dbReference type="Gene3D" id="3.30.70.330">
    <property type="match status" value="3"/>
</dbReference>
<feature type="compositionally biased region" description="Basic and acidic residues" evidence="6">
    <location>
        <begin position="1"/>
        <end position="12"/>
    </location>
</feature>
<dbReference type="FunFam" id="3.30.70.330:FF:000879">
    <property type="entry name" value="Splicing factor U2af large subunit A"/>
    <property type="match status" value="1"/>
</dbReference>
<evidence type="ECO:0000256" key="5">
    <source>
        <dbReference type="SAM" id="Coils"/>
    </source>
</evidence>
<evidence type="ECO:0000256" key="3">
    <source>
        <dbReference type="ARBA" id="ARBA00023187"/>
    </source>
</evidence>
<keyword evidence="3" id="KW-0508">mRNA splicing</keyword>
<dbReference type="InterPro" id="IPR035979">
    <property type="entry name" value="RBD_domain_sf"/>
</dbReference>
<feature type="compositionally biased region" description="Polar residues" evidence="6">
    <location>
        <begin position="14"/>
        <end position="24"/>
    </location>
</feature>
<feature type="domain" description="RRM" evidence="7">
    <location>
        <begin position="481"/>
        <end position="564"/>
    </location>
</feature>
<protein>
    <submittedName>
        <fullName evidence="8">RNA recognition motif domain</fullName>
    </submittedName>
</protein>
<dbReference type="Proteomes" id="UP001370490">
    <property type="component" value="Unassembled WGS sequence"/>
</dbReference>
<sequence>MGRSRREKEGYTKSDLSADNSNDGTAARTRPYSYEKIMMRRKNKKLSGDVEGPGKAVNVLEKDSKNTISAVPETERSHRTEKDSVRGSKKHVVEGHEKGISREEKKAITESNLDKGKEEEFHDSERKLKAKPSKDQKNRSHKDSVPDAGNHISEELAKNVFGGRQRKISSKEDDNARGKDEETHDLQSRMKSKLDKDPKKKVEGPKYDKSHHDVSNHDEQSRKDSKSNSDQKCDERSRKDSKYNSDQKHSRDSVGKDRYEEIKGLLETEGKRKQRNEDDEKYRSRDSLKKHNSGSQYHSKELKTKRRSSRSHKHEDRGKRSPSLSPRGHKRSSNQAREHSDWSGRLQSDSDRKRVSSNGVKSNSRRHNGSTSGLGGYSPRKKRTEAAIKTPSPSIWSPEKRTAGWDLPPPGSGNNQSVSALSSLQSSLQTVAMNVQDFPSTVPTAATTATSLSEISSNILPLKSNATIDTIQLTPATQPMTRLCVENVPASASEKALLELFNDFLVASGVNHIQGTKPCISCIIHKEKGQAVVEFLTSEDASAALSFDGKTFSGSNIKIRRPKDFLEVATGAAEKPVVAVNEISISDVLMDIASAFGPLKAFHFQICEDPEEPCAFLEYIDQSITLKACAGLNGMKLGGQVLTVVQAFPEAMLEDKSGSPPSYGISEHAKPLLMKPTQILKLKNMFNLEDLALFSEADIEEILEDIRLECARFGTVKSINLVKQQDTTTSLDTHKVDKSMGSTIMQPDLGFDQINAKRDTTSKNNRHDSGENGRIGPSGNAGETDDISQVKSGIDVKSPNGHTRDEPRETGDLNNEVAIEDLSSVDNSMSPSQKLHDHQNVKECLEITDNEGSYAVQTETKLDKPKEELKLEEAKQEVIREEAEIEPTEEEAGSIGMAIDSTQNIDKEEDFNPNDVFEPGSVLVEYVRTEASCIAAHCLHRRQFDDRVVQVETKISDFNISRGNELRTI</sequence>
<dbReference type="InterPro" id="IPR000504">
    <property type="entry name" value="RRM_dom"/>
</dbReference>
<dbReference type="SMART" id="SM00360">
    <property type="entry name" value="RRM"/>
    <property type="match status" value="2"/>
</dbReference>
<dbReference type="GO" id="GO:0003723">
    <property type="term" value="F:RNA binding"/>
    <property type="evidence" value="ECO:0007669"/>
    <property type="project" value="UniProtKB-UniRule"/>
</dbReference>
<evidence type="ECO:0000259" key="7">
    <source>
        <dbReference type="PROSITE" id="PS50102"/>
    </source>
</evidence>
<dbReference type="GO" id="GO:0008380">
    <property type="term" value="P:RNA splicing"/>
    <property type="evidence" value="ECO:0007669"/>
    <property type="project" value="UniProtKB-KW"/>
</dbReference>
<evidence type="ECO:0000256" key="6">
    <source>
        <dbReference type="SAM" id="MobiDB-lite"/>
    </source>
</evidence>
<dbReference type="PANTHER" id="PTHR23139">
    <property type="entry name" value="RNA-BINDING PROTEIN"/>
    <property type="match status" value="1"/>
</dbReference>
<feature type="coiled-coil region" evidence="5">
    <location>
        <begin position="864"/>
        <end position="891"/>
    </location>
</feature>
<feature type="compositionally biased region" description="Basic and acidic residues" evidence="6">
    <location>
        <begin position="73"/>
        <end position="145"/>
    </location>
</feature>
<evidence type="ECO:0000256" key="2">
    <source>
        <dbReference type="ARBA" id="ARBA00022884"/>
    </source>
</evidence>
<feature type="compositionally biased region" description="Basic residues" evidence="6">
    <location>
        <begin position="303"/>
        <end position="312"/>
    </location>
</feature>
<keyword evidence="9" id="KW-1185">Reference proteome</keyword>
<feature type="compositionally biased region" description="Basic and acidic residues" evidence="6">
    <location>
        <begin position="169"/>
        <end position="289"/>
    </location>
</feature>
<accession>A0AAN8YVP3</accession>
<keyword evidence="2 4" id="KW-0694">RNA-binding</keyword>
<comment type="caution">
    <text evidence="8">The sequence shown here is derived from an EMBL/GenBank/DDBJ whole genome shotgun (WGS) entry which is preliminary data.</text>
</comment>
<dbReference type="Pfam" id="PF00076">
    <property type="entry name" value="RRM_1"/>
    <property type="match status" value="1"/>
</dbReference>
<organism evidence="8 9">
    <name type="scientific">Dillenia turbinata</name>
    <dbReference type="NCBI Taxonomy" id="194707"/>
    <lineage>
        <taxon>Eukaryota</taxon>
        <taxon>Viridiplantae</taxon>
        <taxon>Streptophyta</taxon>
        <taxon>Embryophyta</taxon>
        <taxon>Tracheophyta</taxon>
        <taxon>Spermatophyta</taxon>
        <taxon>Magnoliopsida</taxon>
        <taxon>eudicotyledons</taxon>
        <taxon>Gunneridae</taxon>
        <taxon>Pentapetalae</taxon>
        <taxon>Dilleniales</taxon>
        <taxon>Dilleniaceae</taxon>
        <taxon>Dillenia</taxon>
    </lineage>
</organism>
<evidence type="ECO:0000256" key="4">
    <source>
        <dbReference type="PROSITE-ProRule" id="PRU00176"/>
    </source>
</evidence>
<gene>
    <name evidence="8" type="ORF">RJ641_021451</name>
</gene>
<reference evidence="8 9" key="1">
    <citation type="submission" date="2023-12" db="EMBL/GenBank/DDBJ databases">
        <title>A high-quality genome assembly for Dillenia turbinata (Dilleniales).</title>
        <authorList>
            <person name="Chanderbali A."/>
        </authorList>
    </citation>
    <scope>NUCLEOTIDE SEQUENCE [LARGE SCALE GENOMIC DNA]</scope>
    <source>
        <strain evidence="8">LSX21</strain>
        <tissue evidence="8">Leaf</tissue>
    </source>
</reference>
<dbReference type="GO" id="GO:0006397">
    <property type="term" value="P:mRNA processing"/>
    <property type="evidence" value="ECO:0007669"/>
    <property type="project" value="UniProtKB-KW"/>
</dbReference>
<feature type="compositionally biased region" description="Basic and acidic residues" evidence="6">
    <location>
        <begin position="336"/>
        <end position="354"/>
    </location>
</feature>
<dbReference type="EMBL" id="JBAMMX010000026">
    <property type="protein sequence ID" value="KAK6914130.1"/>
    <property type="molecule type" value="Genomic_DNA"/>
</dbReference>
<feature type="compositionally biased region" description="Basic and acidic residues" evidence="6">
    <location>
        <begin position="755"/>
        <end position="771"/>
    </location>
</feature>
<evidence type="ECO:0000313" key="9">
    <source>
        <dbReference type="Proteomes" id="UP001370490"/>
    </source>
</evidence>
<name>A0AAN8YVP3_9MAGN</name>
<feature type="region of interest" description="Disordered" evidence="6">
    <location>
        <begin position="741"/>
        <end position="815"/>
    </location>
</feature>
<dbReference type="AlphaFoldDB" id="A0AAN8YVP3"/>
<keyword evidence="5" id="KW-0175">Coiled coil</keyword>
<dbReference type="PROSITE" id="PS50102">
    <property type="entry name" value="RRM"/>
    <property type="match status" value="1"/>
</dbReference>
<feature type="region of interest" description="Disordered" evidence="6">
    <location>
        <begin position="1"/>
        <end position="418"/>
    </location>
</feature>
<feature type="compositionally biased region" description="Basic and acidic residues" evidence="6">
    <location>
        <begin position="802"/>
        <end position="811"/>
    </location>
</feature>
<evidence type="ECO:0000256" key="1">
    <source>
        <dbReference type="ARBA" id="ARBA00022664"/>
    </source>
</evidence>
<dbReference type="InterPro" id="IPR012677">
    <property type="entry name" value="Nucleotide-bd_a/b_plait_sf"/>
</dbReference>
<evidence type="ECO:0000313" key="8">
    <source>
        <dbReference type="EMBL" id="KAK6914130.1"/>
    </source>
</evidence>
<dbReference type="SUPFAM" id="SSF54928">
    <property type="entry name" value="RNA-binding domain, RBD"/>
    <property type="match status" value="2"/>
</dbReference>
<proteinExistence type="predicted"/>